<name>A0ABV2LB07_9HYPH</name>
<dbReference type="EMBL" id="JBEPMM010000021">
    <property type="protein sequence ID" value="MET3695027.1"/>
    <property type="molecule type" value="Genomic_DNA"/>
</dbReference>
<organism evidence="2 3">
    <name type="scientific">Methylobacterium goesingense</name>
    <dbReference type="NCBI Taxonomy" id="243690"/>
    <lineage>
        <taxon>Bacteria</taxon>
        <taxon>Pseudomonadati</taxon>
        <taxon>Pseudomonadota</taxon>
        <taxon>Alphaproteobacteria</taxon>
        <taxon>Hyphomicrobiales</taxon>
        <taxon>Methylobacteriaceae</taxon>
        <taxon>Methylobacterium</taxon>
    </lineage>
</organism>
<evidence type="ECO:0000313" key="2">
    <source>
        <dbReference type="EMBL" id="MET3695027.1"/>
    </source>
</evidence>
<keyword evidence="3" id="KW-1185">Reference proteome</keyword>
<sequence>MAVGHEAGWDTTCPETTWTPSKAARQRRLWRSYDISLRSSGVEHGRPALVGSSGHALQLPPRWLTARELIGMARAARSKAQD</sequence>
<reference evidence="2 3" key="1">
    <citation type="submission" date="2024-06" db="EMBL/GenBank/DDBJ databases">
        <title>Genomic Encyclopedia of Type Strains, Phase IV (KMG-IV): sequencing the most valuable type-strain genomes for metagenomic binning, comparative biology and taxonomic classification.</title>
        <authorList>
            <person name="Goeker M."/>
        </authorList>
    </citation>
    <scope>NUCLEOTIDE SEQUENCE [LARGE SCALE GENOMIC DNA]</scope>
    <source>
        <strain evidence="2 3">DSM 21331</strain>
    </source>
</reference>
<accession>A0ABV2LB07</accession>
<evidence type="ECO:0000256" key="1">
    <source>
        <dbReference type="SAM" id="MobiDB-lite"/>
    </source>
</evidence>
<protein>
    <submittedName>
        <fullName evidence="2">Uncharacterized protein</fullName>
    </submittedName>
</protein>
<gene>
    <name evidence="2" type="ORF">ABID43_004592</name>
</gene>
<feature type="region of interest" description="Disordered" evidence="1">
    <location>
        <begin position="1"/>
        <end position="21"/>
    </location>
</feature>
<comment type="caution">
    <text evidence="2">The sequence shown here is derived from an EMBL/GenBank/DDBJ whole genome shotgun (WGS) entry which is preliminary data.</text>
</comment>
<proteinExistence type="predicted"/>
<evidence type="ECO:0000313" key="3">
    <source>
        <dbReference type="Proteomes" id="UP001549145"/>
    </source>
</evidence>
<dbReference type="RefSeq" id="WP_238280666.1">
    <property type="nucleotide sequence ID" value="NZ_BPQL01000094.1"/>
</dbReference>
<dbReference type="Proteomes" id="UP001549145">
    <property type="component" value="Unassembled WGS sequence"/>
</dbReference>